<dbReference type="InterPro" id="IPR016024">
    <property type="entry name" value="ARM-type_fold"/>
</dbReference>
<dbReference type="OrthoDB" id="3677at2759"/>
<dbReference type="InterPro" id="IPR027312">
    <property type="entry name" value="Sda1"/>
</dbReference>
<feature type="region of interest" description="Disordered" evidence="2">
    <location>
        <begin position="146"/>
        <end position="177"/>
    </location>
</feature>
<feature type="compositionally biased region" description="Basic and acidic residues" evidence="2">
    <location>
        <begin position="146"/>
        <end position="156"/>
    </location>
</feature>
<feature type="region of interest" description="Disordered" evidence="2">
    <location>
        <begin position="630"/>
        <end position="691"/>
    </location>
</feature>
<dbReference type="InterPro" id="IPR012977">
    <property type="entry name" value="SDA1_N"/>
</dbReference>
<organism evidence="4 5">
    <name type="scientific">Cyanidiococcus yangmingshanensis</name>
    <dbReference type="NCBI Taxonomy" id="2690220"/>
    <lineage>
        <taxon>Eukaryota</taxon>
        <taxon>Rhodophyta</taxon>
        <taxon>Bangiophyceae</taxon>
        <taxon>Cyanidiales</taxon>
        <taxon>Cyanidiaceae</taxon>
        <taxon>Cyanidiococcus</taxon>
    </lineage>
</organism>
<dbReference type="PANTHER" id="PTHR12730">
    <property type="entry name" value="HSDA/SDA1-RELATED"/>
    <property type="match status" value="1"/>
</dbReference>
<keyword evidence="1" id="KW-0653">Protein transport</keyword>
<feature type="region of interest" description="Disordered" evidence="2">
    <location>
        <begin position="406"/>
        <end position="455"/>
    </location>
</feature>
<dbReference type="GO" id="GO:0000055">
    <property type="term" value="P:ribosomal large subunit export from nucleus"/>
    <property type="evidence" value="ECO:0007669"/>
    <property type="project" value="UniProtKB-UniRule"/>
</dbReference>
<protein>
    <recommendedName>
        <fullName evidence="1">Protein SDA1</fullName>
    </recommendedName>
</protein>
<keyword evidence="1" id="KW-0690">Ribosome biogenesis</keyword>
<comment type="function">
    <text evidence="1">Required for 60S pre-ribosomal subunits export to the cytoplasm.</text>
</comment>
<evidence type="ECO:0000256" key="1">
    <source>
        <dbReference type="RuleBase" id="RU365057"/>
    </source>
</evidence>
<comment type="subcellular location">
    <subcellularLocation>
        <location evidence="1">Nucleus</location>
        <location evidence="1">Nucleolus</location>
    </subcellularLocation>
</comment>
<accession>A0A7J7IN45</accession>
<evidence type="ECO:0000313" key="5">
    <source>
        <dbReference type="Proteomes" id="UP000530660"/>
    </source>
</evidence>
<name>A0A7J7IN45_9RHOD</name>
<evidence type="ECO:0000313" key="4">
    <source>
        <dbReference type="EMBL" id="KAF6004160.1"/>
    </source>
</evidence>
<feature type="domain" description="SDA1 N-terminal" evidence="3">
    <location>
        <begin position="2"/>
        <end position="383"/>
    </location>
</feature>
<dbReference type="GO" id="GO:0005730">
    <property type="term" value="C:nucleolus"/>
    <property type="evidence" value="ECO:0007669"/>
    <property type="project" value="UniProtKB-SubCell"/>
</dbReference>
<comment type="caution">
    <text evidence="4">The sequence shown here is derived from an EMBL/GenBank/DDBJ whole genome shotgun (WGS) entry which is preliminary data.</text>
</comment>
<dbReference type="Proteomes" id="UP000530660">
    <property type="component" value="Unassembled WGS sequence"/>
</dbReference>
<feature type="region of interest" description="Disordered" evidence="2">
    <location>
        <begin position="473"/>
        <end position="502"/>
    </location>
</feature>
<keyword evidence="1" id="KW-0813">Transport</keyword>
<dbReference type="PANTHER" id="PTHR12730:SF0">
    <property type="entry name" value="PROTEIN SDA1 HOMOLOG"/>
    <property type="match status" value="1"/>
</dbReference>
<dbReference type="GO" id="GO:0042273">
    <property type="term" value="P:ribosomal large subunit biogenesis"/>
    <property type="evidence" value="ECO:0007669"/>
    <property type="project" value="UniProtKB-UniRule"/>
</dbReference>
<reference evidence="4 5" key="1">
    <citation type="journal article" date="2020" name="J. Phycol.">
        <title>Comparative genome analysis reveals Cyanidiococcus gen. nov., a new extremophilic red algal genus sister to Cyanidioschyzon (Cyanidioschyzonaceae, Rhodophyta).</title>
        <authorList>
            <person name="Liu S.-L."/>
            <person name="Chiang Y.-R."/>
            <person name="Yoon H.S."/>
            <person name="Fu H.-Y."/>
        </authorList>
    </citation>
    <scope>NUCLEOTIDE SEQUENCE [LARGE SCALE GENOMIC DNA]</scope>
    <source>
        <strain evidence="4 5">THAL066</strain>
    </source>
</reference>
<proteinExistence type="inferred from homology"/>
<dbReference type="AlphaFoldDB" id="A0A7J7IN45"/>
<sequence length="691" mass="77454">MTLDPDLRFGLVQALARFRARSSMQFLALPDLVDLYLQLLSYRDKSLRRFVSGKMLAELRRTKEHHRLLHEKVKTRLLQVSQRMLPDADASAARPMLRLFFMAYRRNLWRGDGRLVQLIADTCFHSSTVVATQACRFLLEADRAGRDSADSDRDTESGSTESDAMESGVNGFMPKGKSASVTVDSSSASILCTRFKRTQKKSSRRKQRFLRQMRRAQHKGTEHDHAFEAVANANGTESHMSEQPILTMLFDPQAFVERLLNQLKTRHEKFEFKLLVLQLACRCCGACRLTVPSLYPVLQRYLMPSQREETRILAMLVDAVHSEVPAELVTPILRHLAYYFVSDRRADQVVAIGLNTVRELCARVPDAMDAILLQDLVQYRKSRCRGIMMAARGVLQLYRRVMPSLLPRRDRGRPPKPFDATLSRSGGAATAAATASVDGAADPTEEVSLSSRSESESSMLYASDASWARSASSWNDDLTDSSGQAEATASEAELEESASENEFLNESISSDIIPVCAPAMHGDTRLSVEGHDAANETSASTDVVRNEDTKTVVASTATNDTQCVPSHHAWVEVSANAAGTFAGTQAEDSFPNRVPQTTSVRFEEPFRPTNPNRLESTFVRRRRSLEERLEAVRRGRQGRPRYNGDPHRHHKKSGGLSNTEKAKRKNIAMLRPKIVQKKRHRGRKRGPRRSA</sequence>
<dbReference type="GO" id="GO:0015031">
    <property type="term" value="P:protein transport"/>
    <property type="evidence" value="ECO:0007669"/>
    <property type="project" value="UniProtKB-KW"/>
</dbReference>
<gene>
    <name evidence="4" type="primary">SDAD1</name>
    <name evidence="4" type="ORF">F1559_002867</name>
</gene>
<dbReference type="SUPFAM" id="SSF48371">
    <property type="entry name" value="ARM repeat"/>
    <property type="match status" value="1"/>
</dbReference>
<feature type="compositionally biased region" description="Basic residues" evidence="2">
    <location>
        <begin position="674"/>
        <end position="691"/>
    </location>
</feature>
<keyword evidence="1" id="KW-0539">Nucleus</keyword>
<evidence type="ECO:0000256" key="2">
    <source>
        <dbReference type="SAM" id="MobiDB-lite"/>
    </source>
</evidence>
<dbReference type="Pfam" id="PF08158">
    <property type="entry name" value="SDA1_HEAT"/>
    <property type="match status" value="1"/>
</dbReference>
<dbReference type="EMBL" id="VWRR01000004">
    <property type="protein sequence ID" value="KAF6004160.1"/>
    <property type="molecule type" value="Genomic_DNA"/>
</dbReference>
<evidence type="ECO:0000259" key="3">
    <source>
        <dbReference type="Pfam" id="PF08158"/>
    </source>
</evidence>
<comment type="similarity">
    <text evidence="1">Belongs to the SDA1 family.</text>
</comment>
<keyword evidence="5" id="KW-1185">Reference proteome</keyword>
<feature type="compositionally biased region" description="Low complexity" evidence="2">
    <location>
        <begin position="420"/>
        <end position="455"/>
    </location>
</feature>